<comment type="caution">
    <text evidence="1">The sequence shown here is derived from an EMBL/GenBank/DDBJ whole genome shotgun (WGS) entry which is preliminary data.</text>
</comment>
<gene>
    <name evidence="1" type="ORF">S12H4_31593</name>
</gene>
<reference evidence="1" key="1">
    <citation type="journal article" date="2014" name="Front. Microbiol.">
        <title>High frequency of phylogenetically diverse reductive dehalogenase-homologous genes in deep subseafloor sedimentary metagenomes.</title>
        <authorList>
            <person name="Kawai M."/>
            <person name="Futagami T."/>
            <person name="Toyoda A."/>
            <person name="Takaki Y."/>
            <person name="Nishi S."/>
            <person name="Hori S."/>
            <person name="Arai W."/>
            <person name="Tsubouchi T."/>
            <person name="Morono Y."/>
            <person name="Uchiyama I."/>
            <person name="Ito T."/>
            <person name="Fujiyama A."/>
            <person name="Inagaki F."/>
            <person name="Takami H."/>
        </authorList>
    </citation>
    <scope>NUCLEOTIDE SEQUENCE</scope>
    <source>
        <strain evidence="1">Expedition CK06-06</strain>
    </source>
</reference>
<accession>X1UH36</accession>
<dbReference type="AlphaFoldDB" id="X1UH36"/>
<sequence>HNKKPLYIKIPPPRDELYNNLNLDLILKLSPS</sequence>
<name>X1UH36_9ZZZZ</name>
<organism evidence="1">
    <name type="scientific">marine sediment metagenome</name>
    <dbReference type="NCBI Taxonomy" id="412755"/>
    <lineage>
        <taxon>unclassified sequences</taxon>
        <taxon>metagenomes</taxon>
        <taxon>ecological metagenomes</taxon>
    </lineage>
</organism>
<evidence type="ECO:0000313" key="1">
    <source>
        <dbReference type="EMBL" id="GAI99180.1"/>
    </source>
</evidence>
<dbReference type="EMBL" id="BARW01018456">
    <property type="protein sequence ID" value="GAI99180.1"/>
    <property type="molecule type" value="Genomic_DNA"/>
</dbReference>
<protein>
    <submittedName>
        <fullName evidence="1">Uncharacterized protein</fullName>
    </submittedName>
</protein>
<proteinExistence type="predicted"/>
<feature type="non-terminal residue" evidence="1">
    <location>
        <position position="1"/>
    </location>
</feature>